<name>A0A7W2TUY3_9GAMM</name>
<feature type="domain" description="Aminoglycoside phosphotransferase" evidence="1">
    <location>
        <begin position="46"/>
        <end position="158"/>
    </location>
</feature>
<organism evidence="2 3">
    <name type="scientific">Sediminihaliea albiluteola</name>
    <dbReference type="NCBI Taxonomy" id="2758564"/>
    <lineage>
        <taxon>Bacteria</taxon>
        <taxon>Pseudomonadati</taxon>
        <taxon>Pseudomonadota</taxon>
        <taxon>Gammaproteobacteria</taxon>
        <taxon>Cellvibrionales</taxon>
        <taxon>Halieaceae</taxon>
        <taxon>Sediminihaliea</taxon>
    </lineage>
</organism>
<dbReference type="Pfam" id="PF01636">
    <property type="entry name" value="APH"/>
    <property type="match status" value="1"/>
</dbReference>
<gene>
    <name evidence="2" type="ORF">H2508_04470</name>
</gene>
<evidence type="ECO:0000313" key="3">
    <source>
        <dbReference type="Proteomes" id="UP000539350"/>
    </source>
</evidence>
<dbReference type="InterPro" id="IPR002575">
    <property type="entry name" value="Aminoglycoside_PTrfase"/>
</dbReference>
<dbReference type="GO" id="GO:0016740">
    <property type="term" value="F:transferase activity"/>
    <property type="evidence" value="ECO:0007669"/>
    <property type="project" value="UniProtKB-KW"/>
</dbReference>
<proteinExistence type="predicted"/>
<evidence type="ECO:0000259" key="1">
    <source>
        <dbReference type="Pfam" id="PF01636"/>
    </source>
</evidence>
<evidence type="ECO:0000313" key="2">
    <source>
        <dbReference type="EMBL" id="MBA6412360.1"/>
    </source>
</evidence>
<dbReference type="SUPFAM" id="SSF56112">
    <property type="entry name" value="Protein kinase-like (PK-like)"/>
    <property type="match status" value="1"/>
</dbReference>
<accession>A0A7W2TUY3</accession>
<comment type="caution">
    <text evidence="2">The sequence shown here is derived from an EMBL/GenBank/DDBJ whole genome shotgun (WGS) entry which is preliminary data.</text>
</comment>
<keyword evidence="3" id="KW-1185">Reference proteome</keyword>
<protein>
    <submittedName>
        <fullName evidence="2">Phosphotransferase</fullName>
    </submittedName>
</protein>
<dbReference type="InterPro" id="IPR011009">
    <property type="entry name" value="Kinase-like_dom_sf"/>
</dbReference>
<dbReference type="AlphaFoldDB" id="A0A7W2TUY3"/>
<dbReference type="Proteomes" id="UP000539350">
    <property type="component" value="Unassembled WGS sequence"/>
</dbReference>
<sequence>MAASTQTQIDSAAQAWIKLVLKAKSIELQRMLVRREAWQITAELNSGDKASYFLRIDRDALRGEPGTRGLKRESDLMRCLAEHSQIPIPKVLAWSDEHCIAIQSFVSGRADLNNAAPEEQHSVMQHFMDILAEMHQIDVDQFNLEGFELPSTAEEHSLIELDAVDSQVD</sequence>
<reference evidence="2 3" key="1">
    <citation type="submission" date="2020-07" db="EMBL/GenBank/DDBJ databases">
        <title>Halieaceae bacterium, F7430, whole genome shotgun sequencing project.</title>
        <authorList>
            <person name="Jiang S."/>
            <person name="Liu Z.W."/>
            <person name="Du Z.J."/>
        </authorList>
    </citation>
    <scope>NUCLEOTIDE SEQUENCE [LARGE SCALE GENOMIC DNA]</scope>
    <source>
        <strain evidence="2 3">F7430</strain>
    </source>
</reference>
<dbReference type="EMBL" id="JACFXU010000013">
    <property type="protein sequence ID" value="MBA6412360.1"/>
    <property type="molecule type" value="Genomic_DNA"/>
</dbReference>
<keyword evidence="2" id="KW-0808">Transferase</keyword>